<organism evidence="2">
    <name type="scientific">uncultured Caudovirales phage</name>
    <dbReference type="NCBI Taxonomy" id="2100421"/>
    <lineage>
        <taxon>Viruses</taxon>
        <taxon>Duplodnaviria</taxon>
        <taxon>Heunggongvirae</taxon>
        <taxon>Uroviricota</taxon>
        <taxon>Caudoviricetes</taxon>
        <taxon>Peduoviridae</taxon>
        <taxon>Maltschvirus</taxon>
        <taxon>Maltschvirus maltsch</taxon>
    </lineage>
</organism>
<name>A0A6J5LXK4_9CAUD</name>
<feature type="region of interest" description="Disordered" evidence="1">
    <location>
        <begin position="301"/>
        <end position="330"/>
    </location>
</feature>
<evidence type="ECO:0000313" key="3">
    <source>
        <dbReference type="EMBL" id="CAB4161346.1"/>
    </source>
</evidence>
<protein>
    <recommendedName>
        <fullName evidence="4">Scaffolding protein</fullName>
    </recommendedName>
</protein>
<accession>A0A6J5LXK4</accession>
<sequence>MAIREDADTTSAEAPSGPLSISDAADAFLQRFTTSTEDAKEPSEADADEKRIKDKAPSERAEDDNDPKTLQEDGDPDEDAADPETEDDTDDGDDEKSSNEKPDKKPVTDDDIVEITVDGETKRASVRELKRLFGQEAALTRKSQEVAETRKGVEQDRTKYAAALDTMVQRARDAFDPYAKIDFLVAQQRMDPEAFAQLRQDAQKAHETLKFLEGELGSFIQENETKARAELQERAKEAVRVLQDPEKGIPGWNNALYDEIRTYSIGQGLTPEIVNTIVDPAAVKLLWKAMRYDKVQQSAREKVQRKISAPTKPIKTQARDPRDNGAASRRDALVAMRKAGGTLDSATDAFLALDRRDRD</sequence>
<dbReference type="EMBL" id="LR796713">
    <property type="protein sequence ID" value="CAB4161346.1"/>
    <property type="molecule type" value="Genomic_DNA"/>
</dbReference>
<feature type="compositionally biased region" description="Basic and acidic residues" evidence="1">
    <location>
        <begin position="37"/>
        <end position="71"/>
    </location>
</feature>
<reference evidence="2" key="1">
    <citation type="submission" date="2020-04" db="EMBL/GenBank/DDBJ databases">
        <authorList>
            <person name="Chiriac C."/>
            <person name="Salcher M."/>
            <person name="Ghai R."/>
            <person name="Kavagutti S V."/>
        </authorList>
    </citation>
    <scope>NUCLEOTIDE SEQUENCE</scope>
</reference>
<feature type="compositionally biased region" description="Basic and acidic residues" evidence="1">
    <location>
        <begin position="95"/>
        <end position="108"/>
    </location>
</feature>
<evidence type="ECO:0000256" key="1">
    <source>
        <dbReference type="SAM" id="MobiDB-lite"/>
    </source>
</evidence>
<feature type="compositionally biased region" description="Basic and acidic residues" evidence="1">
    <location>
        <begin position="317"/>
        <end position="330"/>
    </location>
</feature>
<evidence type="ECO:0000313" key="2">
    <source>
        <dbReference type="EMBL" id="CAB4139344.1"/>
    </source>
</evidence>
<feature type="region of interest" description="Disordered" evidence="1">
    <location>
        <begin position="1"/>
        <end position="120"/>
    </location>
</feature>
<evidence type="ECO:0008006" key="4">
    <source>
        <dbReference type="Google" id="ProtNLM"/>
    </source>
</evidence>
<dbReference type="EMBL" id="LR796353">
    <property type="protein sequence ID" value="CAB4139344.1"/>
    <property type="molecule type" value="Genomic_DNA"/>
</dbReference>
<proteinExistence type="predicted"/>
<gene>
    <name evidence="2" type="ORF">UFOVP345_38</name>
    <name evidence="3" type="ORF">UFOVP732_46</name>
</gene>
<feature type="compositionally biased region" description="Acidic residues" evidence="1">
    <location>
        <begin position="72"/>
        <end position="94"/>
    </location>
</feature>